<dbReference type="AlphaFoldDB" id="A0A8H4V5U5"/>
<dbReference type="GO" id="GO:0008898">
    <property type="term" value="F:S-adenosylmethionine-homocysteine S-methyltransferase activity"/>
    <property type="evidence" value="ECO:0007669"/>
    <property type="project" value="TreeGrafter"/>
</dbReference>
<evidence type="ECO:0000259" key="6">
    <source>
        <dbReference type="PROSITE" id="PS50970"/>
    </source>
</evidence>
<dbReference type="InterPro" id="IPR051486">
    <property type="entry name" value="Hcy_S-methyltransferase"/>
</dbReference>
<organism evidence="7 8">
    <name type="scientific">Ophiocordyceps sinensis</name>
    <dbReference type="NCBI Taxonomy" id="72228"/>
    <lineage>
        <taxon>Eukaryota</taxon>
        <taxon>Fungi</taxon>
        <taxon>Dikarya</taxon>
        <taxon>Ascomycota</taxon>
        <taxon>Pezizomycotina</taxon>
        <taxon>Sordariomycetes</taxon>
        <taxon>Hypocreomycetidae</taxon>
        <taxon>Hypocreales</taxon>
        <taxon>Ophiocordycipitaceae</taxon>
        <taxon>Ophiocordyceps</taxon>
    </lineage>
</organism>
<feature type="binding site" evidence="5">
    <location>
        <position position="349"/>
    </location>
    <ligand>
        <name>Zn(2+)</name>
        <dbReference type="ChEBI" id="CHEBI:29105"/>
    </ligand>
</feature>
<dbReference type="PANTHER" id="PTHR46015">
    <property type="entry name" value="ZGC:172121"/>
    <property type="match status" value="1"/>
</dbReference>
<evidence type="ECO:0000313" key="7">
    <source>
        <dbReference type="EMBL" id="KAF4509029.1"/>
    </source>
</evidence>
<feature type="binding site" evidence="5">
    <location>
        <position position="255"/>
    </location>
    <ligand>
        <name>Zn(2+)</name>
        <dbReference type="ChEBI" id="CHEBI:29105"/>
    </ligand>
</feature>
<dbReference type="EMBL" id="JAAVMX010000005">
    <property type="protein sequence ID" value="KAF4509029.1"/>
    <property type="molecule type" value="Genomic_DNA"/>
</dbReference>
<dbReference type="PROSITE" id="PS50970">
    <property type="entry name" value="HCY"/>
    <property type="match status" value="1"/>
</dbReference>
<name>A0A8H4V5U5_9HYPO</name>
<dbReference type="Proteomes" id="UP000557566">
    <property type="component" value="Unassembled WGS sequence"/>
</dbReference>
<keyword evidence="3 5" id="KW-0479">Metal-binding</keyword>
<dbReference type="InterPro" id="IPR003726">
    <property type="entry name" value="HCY_dom"/>
</dbReference>
<dbReference type="GO" id="GO:0033528">
    <property type="term" value="P:S-methylmethionine cycle"/>
    <property type="evidence" value="ECO:0007669"/>
    <property type="project" value="TreeGrafter"/>
</dbReference>
<proteinExistence type="predicted"/>
<reference evidence="7 8" key="1">
    <citation type="journal article" date="2020" name="Genome Biol. Evol.">
        <title>A new high-quality draft genome assembly of the Chinese cordyceps Ophiocordyceps sinensis.</title>
        <authorList>
            <person name="Shu R."/>
            <person name="Zhang J."/>
            <person name="Meng Q."/>
            <person name="Zhang H."/>
            <person name="Zhou G."/>
            <person name="Li M."/>
            <person name="Wu P."/>
            <person name="Zhao Y."/>
            <person name="Chen C."/>
            <person name="Qin Q."/>
        </authorList>
    </citation>
    <scope>NUCLEOTIDE SEQUENCE [LARGE SCALE GENOMIC DNA]</scope>
    <source>
        <strain evidence="7 8">IOZ07</strain>
    </source>
</reference>
<comment type="caution">
    <text evidence="7">The sequence shown here is derived from an EMBL/GenBank/DDBJ whole genome shotgun (WGS) entry which is preliminary data.</text>
</comment>
<dbReference type="OrthoDB" id="261426at2759"/>
<feature type="binding site" evidence="5">
    <location>
        <position position="348"/>
    </location>
    <ligand>
        <name>Zn(2+)</name>
        <dbReference type="ChEBI" id="CHEBI:29105"/>
    </ligand>
</feature>
<evidence type="ECO:0000256" key="1">
    <source>
        <dbReference type="ARBA" id="ARBA00022603"/>
    </source>
</evidence>
<dbReference type="GO" id="GO:0009086">
    <property type="term" value="P:methionine biosynthetic process"/>
    <property type="evidence" value="ECO:0007669"/>
    <property type="project" value="TreeGrafter"/>
</dbReference>
<gene>
    <name evidence="7" type="ORF">G6O67_005340</name>
</gene>
<dbReference type="PANTHER" id="PTHR46015:SF1">
    <property type="entry name" value="HOMOCYSTEINE S-METHYLTRANSFERASE-LIKE ISOFORM 1"/>
    <property type="match status" value="1"/>
</dbReference>
<evidence type="ECO:0000313" key="8">
    <source>
        <dbReference type="Proteomes" id="UP000557566"/>
    </source>
</evidence>
<dbReference type="Pfam" id="PF02574">
    <property type="entry name" value="S-methyl_trans"/>
    <property type="match status" value="1"/>
</dbReference>
<evidence type="ECO:0000256" key="3">
    <source>
        <dbReference type="ARBA" id="ARBA00022723"/>
    </source>
</evidence>
<comment type="cofactor">
    <cofactor evidence="5">
        <name>Zn(2+)</name>
        <dbReference type="ChEBI" id="CHEBI:29105"/>
    </cofactor>
</comment>
<dbReference type="InterPro" id="IPR036589">
    <property type="entry name" value="HCY_dom_sf"/>
</dbReference>
<keyword evidence="4 5" id="KW-0862">Zinc</keyword>
<feature type="domain" description="Hcy-binding" evidence="6">
    <location>
        <begin position="1"/>
        <end position="363"/>
    </location>
</feature>
<evidence type="ECO:0000256" key="4">
    <source>
        <dbReference type="ARBA" id="ARBA00022833"/>
    </source>
</evidence>
<dbReference type="Gene3D" id="3.20.20.330">
    <property type="entry name" value="Homocysteine-binding-like domain"/>
    <property type="match status" value="1"/>
</dbReference>
<keyword evidence="1 5" id="KW-0489">Methyltransferase</keyword>
<dbReference type="GO" id="GO:0032259">
    <property type="term" value="P:methylation"/>
    <property type="evidence" value="ECO:0007669"/>
    <property type="project" value="UniProtKB-KW"/>
</dbReference>
<accession>A0A8H4V5U5</accession>
<protein>
    <recommendedName>
        <fullName evidence="6">Hcy-binding domain-containing protein</fullName>
    </recommendedName>
</protein>
<keyword evidence="8" id="KW-1185">Reference proteome</keyword>
<evidence type="ECO:0000256" key="2">
    <source>
        <dbReference type="ARBA" id="ARBA00022679"/>
    </source>
</evidence>
<evidence type="ECO:0000256" key="5">
    <source>
        <dbReference type="PROSITE-ProRule" id="PRU00333"/>
    </source>
</evidence>
<dbReference type="GO" id="GO:0046872">
    <property type="term" value="F:metal ion binding"/>
    <property type="evidence" value="ECO:0007669"/>
    <property type="project" value="UniProtKB-KW"/>
</dbReference>
<sequence length="369" mass="39981">MTARRILILDGGLGTSLEQQYGVCFSHDATPLWSAHLVLADGDVLPDGDEDGARGGQSVLFRCQSDFARIPVDVLLTATYQVSAEGFARSGVVDPDRIPLHLETAVRTAERAVASAHDASAVIALSLGPYGACMVPSQEYSGRYDAAHDSRAALCVWHLDRLRLFAPVERLTQRVAYVALETLPRVDEIEAARQAVEAAFNSPSTFASAVAFWISCLYPSGETLPDGTTPEDAVRAMLDPATAPGAVPWGIGINCTKVDKLDALVRRYEAAVAMMRRQGLVGEWPALILYPDGTNGQVYNTTTQKWEEEEPPEGGRDAARVPWERQLADVVEGVETRGQWRQVVVGGCCMASCDDVARLRSLLVQQGRL</sequence>
<keyword evidence="2 5" id="KW-0808">Transferase</keyword>
<dbReference type="SUPFAM" id="SSF82282">
    <property type="entry name" value="Homocysteine S-methyltransferase"/>
    <property type="match status" value="1"/>
</dbReference>